<reference evidence="1 2" key="1">
    <citation type="submission" date="2020-08" db="EMBL/GenBank/DDBJ databases">
        <title>Genomic Encyclopedia of Type Strains, Phase IV (KMG-IV): sequencing the most valuable type-strain genomes for metagenomic binning, comparative biology and taxonomic classification.</title>
        <authorList>
            <person name="Goeker M."/>
        </authorList>
    </citation>
    <scope>NUCLEOTIDE SEQUENCE [LARGE SCALE GENOMIC DNA]</scope>
    <source>
        <strain evidence="1 2">DSM 26736</strain>
    </source>
</reference>
<keyword evidence="2" id="KW-1185">Reference proteome</keyword>
<evidence type="ECO:0000313" key="2">
    <source>
        <dbReference type="Proteomes" id="UP000527143"/>
    </source>
</evidence>
<dbReference type="EMBL" id="JACIJF010000016">
    <property type="protein sequence ID" value="MBB5712391.1"/>
    <property type="molecule type" value="Genomic_DNA"/>
</dbReference>
<organism evidence="1 2">
    <name type="scientific">Sphingomonas xinjiangensis</name>
    <dbReference type="NCBI Taxonomy" id="643568"/>
    <lineage>
        <taxon>Bacteria</taxon>
        <taxon>Pseudomonadati</taxon>
        <taxon>Pseudomonadota</taxon>
        <taxon>Alphaproteobacteria</taxon>
        <taxon>Sphingomonadales</taxon>
        <taxon>Sphingomonadaceae</taxon>
        <taxon>Sphingomonas</taxon>
    </lineage>
</organism>
<name>A0A840YRU6_9SPHN</name>
<dbReference type="RefSeq" id="WP_246352501.1">
    <property type="nucleotide sequence ID" value="NZ_JACIJF010000016.1"/>
</dbReference>
<accession>A0A840YRU6</accession>
<protein>
    <submittedName>
        <fullName evidence="1">Uncharacterized protein</fullName>
    </submittedName>
</protein>
<evidence type="ECO:0000313" key="1">
    <source>
        <dbReference type="EMBL" id="MBB5712391.1"/>
    </source>
</evidence>
<sequence length="83" mass="9036">MMFITYPSLPFNLIDEDPRMSSILPSPRRACLASLENAYAVAVRIREASGVDQFVVGTGNPMQPFRVAAERPAAPEMVLALVA</sequence>
<dbReference type="AlphaFoldDB" id="A0A840YRU6"/>
<dbReference type="Proteomes" id="UP000527143">
    <property type="component" value="Unassembled WGS sequence"/>
</dbReference>
<comment type="caution">
    <text evidence="1">The sequence shown here is derived from an EMBL/GenBank/DDBJ whole genome shotgun (WGS) entry which is preliminary data.</text>
</comment>
<gene>
    <name evidence="1" type="ORF">FHT02_003650</name>
</gene>
<proteinExistence type="predicted"/>